<keyword evidence="6" id="KW-1185">Reference proteome</keyword>
<reference evidence="6" key="1">
    <citation type="submission" date="2010-08" db="EMBL/GenBank/DDBJ databases">
        <title>Genome sequence of Parvularcula bermudensis HTCC2503.</title>
        <authorList>
            <person name="Kang D.-M."/>
            <person name="Oh H.-M."/>
            <person name="Cho J.-C."/>
        </authorList>
    </citation>
    <scope>NUCLEOTIDE SEQUENCE [LARGE SCALE GENOMIC DNA]</scope>
    <source>
        <strain evidence="6">ATCC BAA-594 / HTCC2503 / KCTC 12087</strain>
    </source>
</reference>
<dbReference type="KEGG" id="pbr:PB2503_11334"/>
<dbReference type="CDD" id="cd03801">
    <property type="entry name" value="GT4_PimA-like"/>
    <property type="match status" value="1"/>
</dbReference>
<feature type="region of interest" description="Disordered" evidence="3">
    <location>
        <begin position="146"/>
        <end position="175"/>
    </location>
</feature>
<name>E0TC56_PARBH</name>
<evidence type="ECO:0000313" key="6">
    <source>
        <dbReference type="Proteomes" id="UP000001302"/>
    </source>
</evidence>
<dbReference type="STRING" id="314260.PB2503_11334"/>
<dbReference type="eggNOG" id="COG0438">
    <property type="taxonomic scope" value="Bacteria"/>
</dbReference>
<dbReference type="InterPro" id="IPR001296">
    <property type="entry name" value="Glyco_trans_1"/>
</dbReference>
<dbReference type="EMBL" id="CP002156">
    <property type="protein sequence ID" value="ADM10314.1"/>
    <property type="molecule type" value="Genomic_DNA"/>
</dbReference>
<evidence type="ECO:0000256" key="2">
    <source>
        <dbReference type="ARBA" id="ARBA00022679"/>
    </source>
</evidence>
<dbReference type="Gene3D" id="3.40.50.2000">
    <property type="entry name" value="Glycogen Phosphorylase B"/>
    <property type="match status" value="2"/>
</dbReference>
<dbReference type="SUPFAM" id="SSF53756">
    <property type="entry name" value="UDP-Glycosyltransferase/glycogen phosphorylase"/>
    <property type="match status" value="1"/>
</dbReference>
<dbReference type="GO" id="GO:0016757">
    <property type="term" value="F:glycosyltransferase activity"/>
    <property type="evidence" value="ECO:0007669"/>
    <property type="project" value="UniProtKB-KW"/>
</dbReference>
<dbReference type="Pfam" id="PF00534">
    <property type="entry name" value="Glycos_transf_1"/>
    <property type="match status" value="1"/>
</dbReference>
<reference evidence="5 6" key="2">
    <citation type="journal article" date="2011" name="J. Bacteriol.">
        <title>Complete genome sequence of strain HTCC2503T of Parvularcula bermudensis, the type species of the order "Parvularculales" in the class Alphaproteobacteria.</title>
        <authorList>
            <person name="Oh H.M."/>
            <person name="Kang I."/>
            <person name="Vergin K.L."/>
            <person name="Kang D."/>
            <person name="Rhee K.H."/>
            <person name="Giovannoni S.J."/>
            <person name="Cho J.C."/>
        </authorList>
    </citation>
    <scope>NUCLEOTIDE SEQUENCE [LARGE SCALE GENOMIC DNA]</scope>
    <source>
        <strain evidence="6">ATCC BAA-594 / HTCC2503 / KCTC 12087</strain>
    </source>
</reference>
<keyword evidence="1" id="KW-0328">Glycosyltransferase</keyword>
<dbReference type="PANTHER" id="PTHR12526:SF510">
    <property type="entry name" value="D-INOSITOL 3-PHOSPHATE GLYCOSYLTRANSFERASE"/>
    <property type="match status" value="1"/>
</dbReference>
<evidence type="ECO:0000256" key="3">
    <source>
        <dbReference type="SAM" id="MobiDB-lite"/>
    </source>
</evidence>
<dbReference type="PANTHER" id="PTHR12526">
    <property type="entry name" value="GLYCOSYLTRANSFERASE"/>
    <property type="match status" value="1"/>
</dbReference>
<dbReference type="Proteomes" id="UP000001302">
    <property type="component" value="Chromosome"/>
</dbReference>
<proteinExistence type="predicted"/>
<dbReference type="AlphaFoldDB" id="E0TC56"/>
<gene>
    <name evidence="5" type="ordered locus">PB2503_11334</name>
</gene>
<dbReference type="CAZy" id="GT4">
    <property type="family name" value="Glycosyltransferase Family 4"/>
</dbReference>
<organism evidence="5 6">
    <name type="scientific">Parvularcula bermudensis (strain ATCC BAA-594 / HTCC2503 / KCTC 12087)</name>
    <dbReference type="NCBI Taxonomy" id="314260"/>
    <lineage>
        <taxon>Bacteria</taxon>
        <taxon>Pseudomonadati</taxon>
        <taxon>Pseudomonadota</taxon>
        <taxon>Alphaproteobacteria</taxon>
        <taxon>Parvularculales</taxon>
        <taxon>Parvularculaceae</taxon>
        <taxon>Parvularcula</taxon>
    </lineage>
</organism>
<evidence type="ECO:0000313" key="5">
    <source>
        <dbReference type="EMBL" id="ADM10314.1"/>
    </source>
</evidence>
<protein>
    <recommendedName>
        <fullName evidence="4">Glycosyl transferase family 1 domain-containing protein</fullName>
    </recommendedName>
</protein>
<accession>E0TC56</accession>
<dbReference type="OrthoDB" id="9790710at2"/>
<keyword evidence="2" id="KW-0808">Transferase</keyword>
<dbReference type="RefSeq" id="WP_013301288.1">
    <property type="nucleotide sequence ID" value="NC_014414.1"/>
</dbReference>
<feature type="domain" description="Glycosyl transferase family 1" evidence="4">
    <location>
        <begin position="175"/>
        <end position="303"/>
    </location>
</feature>
<evidence type="ECO:0000259" key="4">
    <source>
        <dbReference type="Pfam" id="PF00534"/>
    </source>
</evidence>
<sequence>MGTTFLAAVTDAFGAYGGIAQYNRDFLTAAATHPAIDRVEIFPRLAPEPPVTIPQGLTVHRPSHNKLIYGLRTAVAAAIGRPGLVYNGHIYHGPLSAKLEQLSGGRMISQLHGTEVWQPLAPPVLSALDRSALVLCVSEDTRRRYRAQSQRRDDNTHIVPNTVGPHFSPAPREGAREKFGLGDRTTLLTVARLDPREEGYKGHGRVLRALPGLLDADPSTLYLIAGVGPDRARLETLVSEMGLTPHVRFLGKVPFGDLADLYRAADLFVMPSTGEGFGIVFLEAMAAGTPALGLAVGGAPDALDGLGEAVSEDAFAGHLPKAVATARGMSTDARKDLAKRTQERFGFAAFSARVHEALDRVL</sequence>
<evidence type="ECO:0000256" key="1">
    <source>
        <dbReference type="ARBA" id="ARBA00022676"/>
    </source>
</evidence>
<dbReference type="HOGENOM" id="CLU_009583_2_5_5"/>